<evidence type="ECO:0000256" key="4">
    <source>
        <dbReference type="ARBA" id="ARBA00022989"/>
    </source>
</evidence>
<dbReference type="Proteomes" id="UP000598775">
    <property type="component" value="Unassembled WGS sequence"/>
</dbReference>
<feature type="compositionally biased region" description="Low complexity" evidence="6">
    <location>
        <begin position="7"/>
        <end position="16"/>
    </location>
</feature>
<gene>
    <name evidence="8" type="primary">rbsC-2</name>
    <name evidence="8" type="ORF">GCM10011399_31460</name>
</gene>
<dbReference type="CDD" id="cd06579">
    <property type="entry name" value="TM_PBP1_transp_AraH_like"/>
    <property type="match status" value="1"/>
</dbReference>
<dbReference type="AlphaFoldDB" id="A0A917F2F0"/>
<dbReference type="PANTHER" id="PTHR32196">
    <property type="entry name" value="ABC TRANSPORTER PERMEASE PROTEIN YPHD-RELATED-RELATED"/>
    <property type="match status" value="1"/>
</dbReference>
<sequence>MTSQLNPAAPASASAPPSAPPETTPALSPTSSRLRHALRSISGPLVGLVLLIIVLSVLSPVFFTANNLVNILVQVSYIGIMAAGATLVIILGGIDLSVAAVLGFSFMVVAVLYQNLGWPFWLCIVAGLAVGAGVGLVNGVLIAFGNVQPFIATLSTMFAATGLSLYLTNGTPILGLPDWFQGLSHIRVFGISLQVFLMIGVFVIGGLWLKYRPAGRSLYAIGSNDEVARLSGIRVKAMQLRVYAIAGLLAAVAGLVVGARLNAAQPSAGNSSDLLSVIAAVVIGGASLAGGIGSMRGTFIGLLIIGVLNNGLTLLNVSPYLQPVVIGAVIILAVLSDGKLIGQLRSRMRRRS</sequence>
<keyword evidence="4 7" id="KW-1133">Transmembrane helix</keyword>
<feature type="transmembrane region" description="Helical" evidence="7">
    <location>
        <begin position="242"/>
        <end position="262"/>
    </location>
</feature>
<feature type="transmembrane region" description="Helical" evidence="7">
    <location>
        <begin position="96"/>
        <end position="113"/>
    </location>
</feature>
<keyword evidence="2" id="KW-1003">Cell membrane</keyword>
<feature type="transmembrane region" description="Helical" evidence="7">
    <location>
        <begin position="45"/>
        <end position="65"/>
    </location>
</feature>
<evidence type="ECO:0000313" key="8">
    <source>
        <dbReference type="EMBL" id="GGF36256.1"/>
    </source>
</evidence>
<accession>A0A917F2F0</accession>
<keyword evidence="3 7" id="KW-0812">Transmembrane</keyword>
<proteinExistence type="predicted"/>
<feature type="transmembrane region" description="Helical" evidence="7">
    <location>
        <begin position="274"/>
        <end position="292"/>
    </location>
</feature>
<dbReference type="EMBL" id="BMGP01000006">
    <property type="protein sequence ID" value="GGF36256.1"/>
    <property type="molecule type" value="Genomic_DNA"/>
</dbReference>
<reference evidence="8 9" key="1">
    <citation type="journal article" date="2014" name="Int. J. Syst. Evol. Microbiol.">
        <title>Complete genome sequence of Corynebacterium casei LMG S-19264T (=DSM 44701T), isolated from a smear-ripened cheese.</title>
        <authorList>
            <consortium name="US DOE Joint Genome Institute (JGI-PGF)"/>
            <person name="Walter F."/>
            <person name="Albersmeier A."/>
            <person name="Kalinowski J."/>
            <person name="Ruckert C."/>
        </authorList>
    </citation>
    <scope>NUCLEOTIDE SEQUENCE [LARGE SCALE GENOMIC DNA]</scope>
    <source>
        <strain evidence="8 9">CGMCC 1.12976</strain>
    </source>
</reference>
<keyword evidence="9" id="KW-1185">Reference proteome</keyword>
<comment type="subcellular location">
    <subcellularLocation>
        <location evidence="1">Cell membrane</location>
        <topology evidence="1">Multi-pass membrane protein</topology>
    </subcellularLocation>
</comment>
<organism evidence="8 9">
    <name type="scientific">Subtercola lobariae</name>
    <dbReference type="NCBI Taxonomy" id="1588641"/>
    <lineage>
        <taxon>Bacteria</taxon>
        <taxon>Bacillati</taxon>
        <taxon>Actinomycetota</taxon>
        <taxon>Actinomycetes</taxon>
        <taxon>Micrococcales</taxon>
        <taxon>Microbacteriaceae</taxon>
        <taxon>Subtercola</taxon>
    </lineage>
</organism>
<evidence type="ECO:0000313" key="9">
    <source>
        <dbReference type="Proteomes" id="UP000598775"/>
    </source>
</evidence>
<feature type="transmembrane region" description="Helical" evidence="7">
    <location>
        <begin position="150"/>
        <end position="168"/>
    </location>
</feature>
<feature type="transmembrane region" description="Helical" evidence="7">
    <location>
        <begin position="188"/>
        <end position="209"/>
    </location>
</feature>
<dbReference type="Pfam" id="PF02653">
    <property type="entry name" value="BPD_transp_2"/>
    <property type="match status" value="1"/>
</dbReference>
<dbReference type="GO" id="GO:0005886">
    <property type="term" value="C:plasma membrane"/>
    <property type="evidence" value="ECO:0007669"/>
    <property type="project" value="UniProtKB-SubCell"/>
</dbReference>
<feature type="transmembrane region" description="Helical" evidence="7">
    <location>
        <begin position="119"/>
        <end position="143"/>
    </location>
</feature>
<feature type="transmembrane region" description="Helical" evidence="7">
    <location>
        <begin position="324"/>
        <end position="342"/>
    </location>
</feature>
<evidence type="ECO:0000256" key="5">
    <source>
        <dbReference type="ARBA" id="ARBA00023136"/>
    </source>
</evidence>
<evidence type="ECO:0000256" key="3">
    <source>
        <dbReference type="ARBA" id="ARBA00022692"/>
    </source>
</evidence>
<evidence type="ECO:0000256" key="6">
    <source>
        <dbReference type="SAM" id="MobiDB-lite"/>
    </source>
</evidence>
<comment type="caution">
    <text evidence="8">The sequence shown here is derived from an EMBL/GenBank/DDBJ whole genome shotgun (WGS) entry which is preliminary data.</text>
</comment>
<protein>
    <submittedName>
        <fullName evidence="8">Ribose ABC transporter permease</fullName>
    </submittedName>
</protein>
<evidence type="ECO:0000256" key="7">
    <source>
        <dbReference type="SAM" id="Phobius"/>
    </source>
</evidence>
<dbReference type="PANTHER" id="PTHR32196:SF72">
    <property type="entry name" value="RIBOSE IMPORT PERMEASE PROTEIN RBSC"/>
    <property type="match status" value="1"/>
</dbReference>
<evidence type="ECO:0000256" key="1">
    <source>
        <dbReference type="ARBA" id="ARBA00004651"/>
    </source>
</evidence>
<dbReference type="RefSeq" id="WP_229715412.1">
    <property type="nucleotide sequence ID" value="NZ_BMGP01000006.1"/>
</dbReference>
<keyword evidence="5 7" id="KW-0472">Membrane</keyword>
<dbReference type="GO" id="GO:0022857">
    <property type="term" value="F:transmembrane transporter activity"/>
    <property type="evidence" value="ECO:0007669"/>
    <property type="project" value="InterPro"/>
</dbReference>
<feature type="transmembrane region" description="Helical" evidence="7">
    <location>
        <begin position="71"/>
        <end position="91"/>
    </location>
</feature>
<feature type="region of interest" description="Disordered" evidence="6">
    <location>
        <begin position="1"/>
        <end position="29"/>
    </location>
</feature>
<name>A0A917F2F0_9MICO</name>
<evidence type="ECO:0000256" key="2">
    <source>
        <dbReference type="ARBA" id="ARBA00022475"/>
    </source>
</evidence>
<feature type="transmembrane region" description="Helical" evidence="7">
    <location>
        <begin position="299"/>
        <end position="318"/>
    </location>
</feature>
<dbReference type="InterPro" id="IPR001851">
    <property type="entry name" value="ABC_transp_permease"/>
</dbReference>